<protein>
    <submittedName>
        <fullName evidence="14">PTPRN protein</fullName>
    </submittedName>
</protein>
<dbReference type="PRINTS" id="PR00700">
    <property type="entry name" value="PRTYPHPHTASE"/>
</dbReference>
<keyword evidence="5" id="KW-0732">Signal</keyword>
<evidence type="ECO:0000256" key="11">
    <source>
        <dbReference type="SAM" id="MobiDB-lite"/>
    </source>
</evidence>
<feature type="non-terminal residue" evidence="14">
    <location>
        <position position="1"/>
    </location>
</feature>
<evidence type="ECO:0000256" key="8">
    <source>
        <dbReference type="ARBA" id="ARBA00023170"/>
    </source>
</evidence>
<dbReference type="InterPro" id="IPR021613">
    <property type="entry name" value="Receptor_IA-2_dom"/>
</dbReference>
<dbReference type="AlphaFoldDB" id="A0A7K8MZQ2"/>
<dbReference type="Gene3D" id="3.30.70.2470">
    <property type="entry name" value="Protein-tyrosine phosphatase receptor IA-2 ectodomain"/>
    <property type="match status" value="1"/>
</dbReference>
<keyword evidence="8" id="KW-0675">Receptor</keyword>
<reference evidence="14 15" key="1">
    <citation type="submission" date="2019-09" db="EMBL/GenBank/DDBJ databases">
        <title>Bird 10,000 Genomes (B10K) Project - Family phase.</title>
        <authorList>
            <person name="Zhang G."/>
        </authorList>
    </citation>
    <scope>NUCLEOTIDE SEQUENCE [LARGE SCALE GENOMIC DNA]</scope>
    <source>
        <strain evidence="14">B10K-LSUMZ-50683</strain>
        <tissue evidence="14">Muscle</tissue>
    </source>
</reference>
<sequence>GSVCLSSGCLFDRRLCSPQEVCVQDGLFGQCQVGSVPDRPYFQVTSPVLQRLQDVLRHLMAQGLSWQDGITQYVISQEMERIPRLRPPPSLEPTARDRAGWGGVAPYPGGSPWCCLPPRFLPLRGSPRRALHPADPGLPAAQHLGQPPPLLPSALVQWYLEHLLLTPPPQLGYEEALLHPYSYHKFGYQDGAHQLPGSSARQSPETATLLGRVPAQALFGAGPVPSYGRQPGTDGGHLFQDLGMLSLPREKASRLDPASTRLQHSLRLPDDFRDMEREQPSALAAQPAPAQTDAALKRLASVLASYGLGLPELSPQQLSSLSTLLQLLQGPAPQGSSGVTAPPFPSLQVTEGDMQHGEEPEPPSSTVAPPETPASSSSAEGLRGRAGHTPAPQAKLQQGHSGDVPSPGKLVMVEKKSYTEAKDTGEQRGVRPPDEYGYIITDQKPLGLAAGVRLLEVLAKRVHLSTASFINISVVGPALTFRVRQNPQNLSLADVASRAEQVKAELEAELGLKIMQTGVGQRNEAATYPRPSRFGDSFHSVLLTFITLACVAGITIAAAAAFCLRHHAKQREKERLAALGPEGAADSTFEYQELCRQHMAAKSLFGRAEAPAAPAETSRVSSVSSQFSDAPQPSPSSHSSTPSWCEEPVQSNMDISTGHMILAYMEDHLRNRDRLAKEWQALCAYQAEPNVCSVAQSEANLKKNRNPDYVPYDHVRIKLKAESNPSRSDFINASPIIEHDPRMPAYIATQGPLSHTIADFWQMVWEHGCTVIVMLSPLAEDSVKQCDRYWPDEGSSLYHIYEAMPTSFSDGAGRTGTYILVDMVLNRMAKG</sequence>
<dbReference type="InterPro" id="IPR000242">
    <property type="entry name" value="PTP_cat"/>
</dbReference>
<dbReference type="PROSITE" id="PS50055">
    <property type="entry name" value="TYR_PHOSPHATASE_PTP"/>
    <property type="match status" value="1"/>
</dbReference>
<evidence type="ECO:0000256" key="10">
    <source>
        <dbReference type="ARBA" id="ARBA00023329"/>
    </source>
</evidence>
<evidence type="ECO:0000256" key="4">
    <source>
        <dbReference type="ARBA" id="ARBA00022692"/>
    </source>
</evidence>
<dbReference type="GO" id="GO:0030141">
    <property type="term" value="C:secretory granule"/>
    <property type="evidence" value="ECO:0007669"/>
    <property type="project" value="InterPro"/>
</dbReference>
<dbReference type="EMBL" id="VWPT01000015">
    <property type="protein sequence ID" value="NXE46488.1"/>
    <property type="molecule type" value="Genomic_DNA"/>
</dbReference>
<comment type="caution">
    <text evidence="14">The sequence shown here is derived from an EMBL/GenBank/DDBJ whole genome shotgun (WGS) entry which is preliminary data.</text>
</comment>
<dbReference type="GO" id="GO:0004725">
    <property type="term" value="F:protein tyrosine phosphatase activity"/>
    <property type="evidence" value="ECO:0007669"/>
    <property type="project" value="InterPro"/>
</dbReference>
<feature type="compositionally biased region" description="Low complexity" evidence="11">
    <location>
        <begin position="364"/>
        <end position="380"/>
    </location>
</feature>
<keyword evidence="4 12" id="KW-0812">Transmembrane</keyword>
<dbReference type="Proteomes" id="UP000524187">
    <property type="component" value="Unassembled WGS sequence"/>
</dbReference>
<evidence type="ECO:0000259" key="13">
    <source>
        <dbReference type="PROSITE" id="PS50055"/>
    </source>
</evidence>
<dbReference type="SMART" id="SM00194">
    <property type="entry name" value="PTPc"/>
    <property type="match status" value="1"/>
</dbReference>
<feature type="region of interest" description="Disordered" evidence="11">
    <location>
        <begin position="615"/>
        <end position="649"/>
    </location>
</feature>
<keyword evidence="10" id="KW-0968">Cytoplasmic vesicle</keyword>
<evidence type="ECO:0000256" key="1">
    <source>
        <dbReference type="ARBA" id="ARBA00004308"/>
    </source>
</evidence>
<keyword evidence="9" id="KW-0325">Glycoprotein</keyword>
<evidence type="ECO:0000256" key="2">
    <source>
        <dbReference type="ARBA" id="ARBA00004398"/>
    </source>
</evidence>
<keyword evidence="6 12" id="KW-1133">Transmembrane helix</keyword>
<feature type="transmembrane region" description="Helical" evidence="12">
    <location>
        <begin position="541"/>
        <end position="564"/>
    </location>
</feature>
<dbReference type="SMART" id="SM01305">
    <property type="entry name" value="RESP18"/>
    <property type="match status" value="1"/>
</dbReference>
<evidence type="ECO:0000313" key="15">
    <source>
        <dbReference type="Proteomes" id="UP000524187"/>
    </source>
</evidence>
<evidence type="ECO:0000313" key="14">
    <source>
        <dbReference type="EMBL" id="NXE46488.1"/>
    </source>
</evidence>
<evidence type="ECO:0000256" key="12">
    <source>
        <dbReference type="SAM" id="Phobius"/>
    </source>
</evidence>
<dbReference type="SUPFAM" id="SSF52799">
    <property type="entry name" value="(Phosphotyrosine protein) phosphatases II"/>
    <property type="match status" value="1"/>
</dbReference>
<feature type="compositionally biased region" description="Low complexity" evidence="11">
    <location>
        <begin position="618"/>
        <end position="643"/>
    </location>
</feature>
<dbReference type="GO" id="GO:0045202">
    <property type="term" value="C:synapse"/>
    <property type="evidence" value="ECO:0007669"/>
    <property type="project" value="TreeGrafter"/>
</dbReference>
<evidence type="ECO:0000256" key="3">
    <source>
        <dbReference type="ARBA" id="ARBA00004479"/>
    </source>
</evidence>
<dbReference type="GO" id="GO:0030133">
    <property type="term" value="C:transport vesicle"/>
    <property type="evidence" value="ECO:0007669"/>
    <property type="project" value="UniProtKB-SubCell"/>
</dbReference>
<feature type="region of interest" description="Disordered" evidence="11">
    <location>
        <begin position="331"/>
        <end position="408"/>
    </location>
</feature>
<dbReference type="InterPro" id="IPR033522">
    <property type="entry name" value="IA-2/IA-2_beta"/>
</dbReference>
<evidence type="ECO:0000256" key="5">
    <source>
        <dbReference type="ARBA" id="ARBA00022729"/>
    </source>
</evidence>
<accession>A0A7K8MZQ2</accession>
<proteinExistence type="predicted"/>
<dbReference type="Pfam" id="PF11548">
    <property type="entry name" value="Receptor_IA-2"/>
    <property type="match status" value="1"/>
</dbReference>
<evidence type="ECO:0000256" key="7">
    <source>
        <dbReference type="ARBA" id="ARBA00023136"/>
    </source>
</evidence>
<dbReference type="PANTHER" id="PTHR46106">
    <property type="entry name" value="IA-2 PROTEIN TYROSINE PHOSPHATASE, ISOFORM C"/>
    <property type="match status" value="1"/>
</dbReference>
<dbReference type="GO" id="GO:0035773">
    <property type="term" value="P:insulin secretion involved in cellular response to glucose stimulus"/>
    <property type="evidence" value="ECO:0007669"/>
    <property type="project" value="TreeGrafter"/>
</dbReference>
<dbReference type="PANTHER" id="PTHR46106:SF1">
    <property type="entry name" value="RECEPTOR-TYPE TYROSINE-PROTEIN PHOSPHATASE-LIKE N"/>
    <property type="match status" value="1"/>
</dbReference>
<keyword evidence="15" id="KW-1185">Reference proteome</keyword>
<dbReference type="Pfam" id="PF00102">
    <property type="entry name" value="Y_phosphatase"/>
    <property type="match status" value="1"/>
</dbReference>
<comment type="subcellular location">
    <subcellularLocation>
        <location evidence="2">Cytoplasmic vesicle</location>
        <location evidence="2">Secretory vesicle</location>
    </subcellularLocation>
    <subcellularLocation>
        <location evidence="1">Endomembrane system</location>
    </subcellularLocation>
    <subcellularLocation>
        <location evidence="3">Membrane</location>
        <topology evidence="3">Single-pass type I membrane protein</topology>
    </subcellularLocation>
</comment>
<dbReference type="InterPro" id="IPR029021">
    <property type="entry name" value="Prot-tyrosine_phosphatase-like"/>
</dbReference>
<name>A0A7K8MZQ2_CASCA</name>
<organism evidence="14 15">
    <name type="scientific">Casuarius casuarius</name>
    <name type="common">Southern cassowary</name>
    <name type="synonym">Struthio casuarius</name>
    <dbReference type="NCBI Taxonomy" id="8787"/>
    <lineage>
        <taxon>Eukaryota</taxon>
        <taxon>Metazoa</taxon>
        <taxon>Chordata</taxon>
        <taxon>Craniata</taxon>
        <taxon>Vertebrata</taxon>
        <taxon>Euteleostomi</taxon>
        <taxon>Archelosauria</taxon>
        <taxon>Archosauria</taxon>
        <taxon>Dinosauria</taxon>
        <taxon>Saurischia</taxon>
        <taxon>Theropoda</taxon>
        <taxon>Coelurosauria</taxon>
        <taxon>Aves</taxon>
        <taxon>Palaeognathae</taxon>
        <taxon>Casuariiformes</taxon>
        <taxon>Casuariidae</taxon>
        <taxon>Casuarius</taxon>
    </lineage>
</organism>
<dbReference type="Pfam" id="PF14948">
    <property type="entry name" value="RESP18"/>
    <property type="match status" value="1"/>
</dbReference>
<evidence type="ECO:0000256" key="9">
    <source>
        <dbReference type="ARBA" id="ARBA00023180"/>
    </source>
</evidence>
<keyword evidence="7 12" id="KW-0472">Membrane</keyword>
<gene>
    <name evidence="14" type="primary">Ptprn</name>
    <name evidence="14" type="ORF">CASCAS_R07539</name>
</gene>
<feature type="non-terminal residue" evidence="14">
    <location>
        <position position="831"/>
    </location>
</feature>
<evidence type="ECO:0000256" key="6">
    <source>
        <dbReference type="ARBA" id="ARBA00022989"/>
    </source>
</evidence>
<dbReference type="InterPro" id="IPR038112">
    <property type="entry name" value="Receptor_IA-2_ectodomain_sf"/>
</dbReference>
<dbReference type="GO" id="GO:0051046">
    <property type="term" value="P:regulation of secretion"/>
    <property type="evidence" value="ECO:0007669"/>
    <property type="project" value="TreeGrafter"/>
</dbReference>
<dbReference type="Gene3D" id="3.90.190.10">
    <property type="entry name" value="Protein tyrosine phosphatase superfamily"/>
    <property type="match status" value="1"/>
</dbReference>
<dbReference type="GO" id="GO:0016020">
    <property type="term" value="C:membrane"/>
    <property type="evidence" value="ECO:0007669"/>
    <property type="project" value="UniProtKB-SubCell"/>
</dbReference>
<dbReference type="InterPro" id="IPR029403">
    <property type="entry name" value="RESP18_dom"/>
</dbReference>
<feature type="domain" description="Tyrosine-protein phosphatase" evidence="13">
    <location>
        <begin position="675"/>
        <end position="831"/>
    </location>
</feature>